<evidence type="ECO:0000256" key="3">
    <source>
        <dbReference type="ARBA" id="ARBA00022475"/>
    </source>
</evidence>
<keyword evidence="10" id="KW-1185">Reference proteome</keyword>
<comment type="subcellular location">
    <subcellularLocation>
        <location evidence="1 7">Cell membrane</location>
        <topology evidence="1 7">Multi-pass membrane protein</topology>
    </subcellularLocation>
</comment>
<dbReference type="AlphaFoldDB" id="A0A1M4U124"/>
<dbReference type="InterPro" id="IPR045621">
    <property type="entry name" value="BPD_transp_1_N"/>
</dbReference>
<keyword evidence="5 7" id="KW-1133">Transmembrane helix</keyword>
<dbReference type="Pfam" id="PF19300">
    <property type="entry name" value="BPD_transp_1_N"/>
    <property type="match status" value="1"/>
</dbReference>
<dbReference type="EMBL" id="FQUP01000001">
    <property type="protein sequence ID" value="SHE50304.1"/>
    <property type="molecule type" value="Genomic_DNA"/>
</dbReference>
<keyword evidence="2 7" id="KW-0813">Transport</keyword>
<feature type="transmembrane region" description="Helical" evidence="7">
    <location>
        <begin position="242"/>
        <end position="265"/>
    </location>
</feature>
<keyword evidence="3" id="KW-1003">Cell membrane</keyword>
<dbReference type="RefSeq" id="WP_073050859.1">
    <property type="nucleotide sequence ID" value="NZ_FQUP01000001.1"/>
</dbReference>
<dbReference type="Proteomes" id="UP000184485">
    <property type="component" value="Unassembled WGS sequence"/>
</dbReference>
<dbReference type="GO" id="GO:0071916">
    <property type="term" value="F:dipeptide transmembrane transporter activity"/>
    <property type="evidence" value="ECO:0007669"/>
    <property type="project" value="TreeGrafter"/>
</dbReference>
<evidence type="ECO:0000256" key="2">
    <source>
        <dbReference type="ARBA" id="ARBA00022448"/>
    </source>
</evidence>
<dbReference type="Gene3D" id="1.10.3720.10">
    <property type="entry name" value="MetI-like"/>
    <property type="match status" value="1"/>
</dbReference>
<dbReference type="SUPFAM" id="SSF161098">
    <property type="entry name" value="MetI-like"/>
    <property type="match status" value="1"/>
</dbReference>
<proteinExistence type="inferred from homology"/>
<keyword evidence="4 7" id="KW-0812">Transmembrane</keyword>
<evidence type="ECO:0000256" key="4">
    <source>
        <dbReference type="ARBA" id="ARBA00022692"/>
    </source>
</evidence>
<feature type="transmembrane region" description="Helical" evidence="7">
    <location>
        <begin position="99"/>
        <end position="122"/>
    </location>
</feature>
<dbReference type="CDD" id="cd06261">
    <property type="entry name" value="TM_PBP2"/>
    <property type="match status" value="1"/>
</dbReference>
<evidence type="ECO:0000259" key="8">
    <source>
        <dbReference type="PROSITE" id="PS50928"/>
    </source>
</evidence>
<sequence>MWLYALRRIILTIPILFGVTVICFALVQIAPGDPIQNLLSPTASQADAERLRAAYGLDKPLPVQYVIWLGKVLVGDMGMSIANNTPVTGEVLRAFMNTIVIAMIAVVIAFVLSTIFGVAAAYRSGGLVDKAITAVAVFGISVPTFWLGVILVIIFAVNLSWLPATGMGAGGSKGFDYLSWSDFRFAVMPIIALALPPLGIMTRTTRSSLSEILNQDFVQTLRAKGLTETEVMIHAVRNIMPAAVAMLGLQLGYLIGGSVLVETVFTWPGTGYLLNKAILTRDIPLLQGTILVLATAFVLINLVVDLAQSLIDPRIKRS</sequence>
<dbReference type="InterPro" id="IPR035906">
    <property type="entry name" value="MetI-like_sf"/>
</dbReference>
<dbReference type="OrthoDB" id="9805855at2"/>
<dbReference type="PANTHER" id="PTHR43163:SF6">
    <property type="entry name" value="DIPEPTIDE TRANSPORT SYSTEM PERMEASE PROTEIN DPPB-RELATED"/>
    <property type="match status" value="1"/>
</dbReference>
<dbReference type="STRING" id="1122133.SAMN02745157_0316"/>
<dbReference type="GO" id="GO:0005886">
    <property type="term" value="C:plasma membrane"/>
    <property type="evidence" value="ECO:0007669"/>
    <property type="project" value="UniProtKB-SubCell"/>
</dbReference>
<feature type="domain" description="ABC transmembrane type-1" evidence="8">
    <location>
        <begin position="95"/>
        <end position="308"/>
    </location>
</feature>
<dbReference type="Pfam" id="PF00528">
    <property type="entry name" value="BPD_transp_1"/>
    <property type="match status" value="1"/>
</dbReference>
<keyword evidence="6 7" id="KW-0472">Membrane</keyword>
<organism evidence="9 10">
    <name type="scientific">Kaistia soli DSM 19436</name>
    <dbReference type="NCBI Taxonomy" id="1122133"/>
    <lineage>
        <taxon>Bacteria</taxon>
        <taxon>Pseudomonadati</taxon>
        <taxon>Pseudomonadota</taxon>
        <taxon>Alphaproteobacteria</taxon>
        <taxon>Hyphomicrobiales</taxon>
        <taxon>Kaistiaceae</taxon>
        <taxon>Kaistia</taxon>
    </lineage>
</organism>
<protein>
    <submittedName>
        <fullName evidence="9">Peptide/nickel transport system permease protein</fullName>
    </submittedName>
</protein>
<dbReference type="PROSITE" id="PS50928">
    <property type="entry name" value="ABC_TM1"/>
    <property type="match status" value="1"/>
</dbReference>
<evidence type="ECO:0000313" key="10">
    <source>
        <dbReference type="Proteomes" id="UP000184485"/>
    </source>
</evidence>
<feature type="transmembrane region" description="Helical" evidence="7">
    <location>
        <begin position="177"/>
        <end position="200"/>
    </location>
</feature>
<feature type="transmembrane region" description="Helical" evidence="7">
    <location>
        <begin position="134"/>
        <end position="157"/>
    </location>
</feature>
<name>A0A1M4U124_9HYPH</name>
<feature type="transmembrane region" description="Helical" evidence="7">
    <location>
        <begin position="285"/>
        <end position="307"/>
    </location>
</feature>
<evidence type="ECO:0000256" key="1">
    <source>
        <dbReference type="ARBA" id="ARBA00004651"/>
    </source>
</evidence>
<accession>A0A1M4U124</accession>
<evidence type="ECO:0000256" key="6">
    <source>
        <dbReference type="ARBA" id="ARBA00023136"/>
    </source>
</evidence>
<evidence type="ECO:0000256" key="7">
    <source>
        <dbReference type="RuleBase" id="RU363032"/>
    </source>
</evidence>
<gene>
    <name evidence="9" type="ORF">SAMN02745157_0316</name>
</gene>
<evidence type="ECO:0000313" key="9">
    <source>
        <dbReference type="EMBL" id="SHE50304.1"/>
    </source>
</evidence>
<comment type="similarity">
    <text evidence="7">Belongs to the binding-protein-dependent transport system permease family.</text>
</comment>
<reference evidence="9 10" key="1">
    <citation type="submission" date="2016-11" db="EMBL/GenBank/DDBJ databases">
        <authorList>
            <person name="Jaros S."/>
            <person name="Januszkiewicz K."/>
            <person name="Wedrychowicz H."/>
        </authorList>
    </citation>
    <scope>NUCLEOTIDE SEQUENCE [LARGE SCALE GENOMIC DNA]</scope>
    <source>
        <strain evidence="9 10">DSM 19436</strain>
    </source>
</reference>
<evidence type="ECO:0000256" key="5">
    <source>
        <dbReference type="ARBA" id="ARBA00022989"/>
    </source>
</evidence>
<feature type="transmembrane region" description="Helical" evidence="7">
    <location>
        <begin position="9"/>
        <end position="30"/>
    </location>
</feature>
<dbReference type="PANTHER" id="PTHR43163">
    <property type="entry name" value="DIPEPTIDE TRANSPORT SYSTEM PERMEASE PROTEIN DPPB-RELATED"/>
    <property type="match status" value="1"/>
</dbReference>
<dbReference type="InterPro" id="IPR000515">
    <property type="entry name" value="MetI-like"/>
</dbReference>